<gene>
    <name evidence="1" type="ORF">PM738_14250</name>
</gene>
<reference evidence="1" key="1">
    <citation type="submission" date="2023-01" db="EMBL/GenBank/DDBJ databases">
        <title>Human gut microbiome strain richness.</title>
        <authorList>
            <person name="Chen-Liaw A."/>
        </authorList>
    </citation>
    <scope>NUCLEOTIDE SEQUENCE</scope>
    <source>
        <strain evidence="1">1001217st2_G6_1001217B_191108</strain>
    </source>
</reference>
<dbReference type="EMBL" id="JAQLKE010000027">
    <property type="protein sequence ID" value="MDB7084967.1"/>
    <property type="molecule type" value="Genomic_DNA"/>
</dbReference>
<sequence>MKLIEIYLSDEQTHACSRNIFYAGRKYDDGAMAIKFVNEELFKAPGWKYYLKVLKDGILQEIPMMENLFIISTALTKEAGVYTCQIIARYNFGEKTKSFSEFKLEIEETIFDQEITEITIDPNILSLYEELLKLKEHLEKFTINFVTNSEIDEILEEVFENGQEKNVN</sequence>
<dbReference type="AlphaFoldDB" id="A0AB35IS06"/>
<evidence type="ECO:0008006" key="3">
    <source>
        <dbReference type="Google" id="ProtNLM"/>
    </source>
</evidence>
<dbReference type="Proteomes" id="UP001211987">
    <property type="component" value="Unassembled WGS sequence"/>
</dbReference>
<evidence type="ECO:0000313" key="2">
    <source>
        <dbReference type="Proteomes" id="UP001211987"/>
    </source>
</evidence>
<comment type="caution">
    <text evidence="1">The sequence shown here is derived from an EMBL/GenBank/DDBJ whole genome shotgun (WGS) entry which is preliminary data.</text>
</comment>
<accession>A0AB35IS06</accession>
<name>A0AB35IS06_9FIRM</name>
<evidence type="ECO:0000313" key="1">
    <source>
        <dbReference type="EMBL" id="MDB7084967.1"/>
    </source>
</evidence>
<dbReference type="RefSeq" id="WP_118143923.1">
    <property type="nucleotide sequence ID" value="NZ_CAXMZC010000001.1"/>
</dbReference>
<organism evidence="1 2">
    <name type="scientific">Thomasclavelia ramosa</name>
    <dbReference type="NCBI Taxonomy" id="1547"/>
    <lineage>
        <taxon>Bacteria</taxon>
        <taxon>Bacillati</taxon>
        <taxon>Bacillota</taxon>
        <taxon>Erysipelotrichia</taxon>
        <taxon>Erysipelotrichales</taxon>
        <taxon>Coprobacillaceae</taxon>
        <taxon>Thomasclavelia</taxon>
    </lineage>
</organism>
<protein>
    <recommendedName>
        <fullName evidence="3">Ig-like domain-containing protein</fullName>
    </recommendedName>
</protein>
<proteinExistence type="predicted"/>